<dbReference type="SUPFAM" id="SSF50156">
    <property type="entry name" value="PDZ domain-like"/>
    <property type="match status" value="1"/>
</dbReference>
<comment type="similarity">
    <text evidence="2">Belongs to the GSP C family.</text>
</comment>
<evidence type="ECO:0000256" key="5">
    <source>
        <dbReference type="ARBA" id="ARBA00022519"/>
    </source>
</evidence>
<dbReference type="InterPro" id="IPR036034">
    <property type="entry name" value="PDZ_sf"/>
</dbReference>
<dbReference type="GO" id="GO:0015627">
    <property type="term" value="C:type II protein secretion system complex"/>
    <property type="evidence" value="ECO:0007669"/>
    <property type="project" value="InterPro"/>
</dbReference>
<dbReference type="InterPro" id="IPR001639">
    <property type="entry name" value="T2SS_protein-GspC"/>
</dbReference>
<proteinExistence type="inferred from homology"/>
<dbReference type="InterPro" id="IPR024961">
    <property type="entry name" value="T2SS_GspC_N"/>
</dbReference>
<gene>
    <name evidence="12" type="primary">epsC</name>
    <name evidence="12" type="ORF">VIBNISOn1_200031</name>
</gene>
<feature type="domain" description="Type II secretion system protein GspC N-terminal" evidence="11">
    <location>
        <begin position="35"/>
        <end position="181"/>
    </location>
</feature>
<keyword evidence="9 10" id="KW-0472">Membrane</keyword>
<dbReference type="GO" id="GO:0005886">
    <property type="term" value="C:plasma membrane"/>
    <property type="evidence" value="ECO:0007669"/>
    <property type="project" value="UniProtKB-SubCell"/>
</dbReference>
<evidence type="ECO:0000259" key="11">
    <source>
        <dbReference type="Pfam" id="PF11356"/>
    </source>
</evidence>
<evidence type="ECO:0000313" key="12">
    <source>
        <dbReference type="EMBL" id="CCO47031.1"/>
    </source>
</evidence>
<keyword evidence="5" id="KW-0997">Cell inner membrane</keyword>
<keyword evidence="4" id="KW-1003">Cell membrane</keyword>
<accession>A0AAV2VQT9</accession>
<feature type="transmembrane region" description="Helical" evidence="10">
    <location>
        <begin position="29"/>
        <end position="50"/>
    </location>
</feature>
<dbReference type="Gene3D" id="2.30.42.10">
    <property type="match status" value="1"/>
</dbReference>
<evidence type="ECO:0000256" key="2">
    <source>
        <dbReference type="ARBA" id="ARBA00007986"/>
    </source>
</evidence>
<comment type="subcellular location">
    <subcellularLocation>
        <location evidence="1">Cell inner membrane</location>
    </subcellularLocation>
</comment>
<dbReference type="EMBL" id="CAOF01000110">
    <property type="protein sequence ID" value="CCO47031.1"/>
    <property type="molecule type" value="Genomic_DNA"/>
</dbReference>
<dbReference type="RefSeq" id="WP_004404493.1">
    <property type="nucleotide sequence ID" value="NZ_LK391965.1"/>
</dbReference>
<evidence type="ECO:0000256" key="10">
    <source>
        <dbReference type="SAM" id="Phobius"/>
    </source>
</evidence>
<keyword evidence="8 10" id="KW-1133">Transmembrane helix</keyword>
<dbReference type="Gene3D" id="2.30.30.830">
    <property type="match status" value="1"/>
</dbReference>
<evidence type="ECO:0000256" key="1">
    <source>
        <dbReference type="ARBA" id="ARBA00004533"/>
    </source>
</evidence>
<evidence type="ECO:0000313" key="13">
    <source>
        <dbReference type="Proteomes" id="UP000018211"/>
    </source>
</evidence>
<keyword evidence="7" id="KW-0653">Protein transport</keyword>
<evidence type="ECO:0000256" key="4">
    <source>
        <dbReference type="ARBA" id="ARBA00022475"/>
    </source>
</evidence>
<dbReference type="GO" id="GO:0015628">
    <property type="term" value="P:protein secretion by the type II secretion system"/>
    <property type="evidence" value="ECO:0007669"/>
    <property type="project" value="InterPro"/>
</dbReference>
<name>A0AAV2VQT9_9VIBR</name>
<evidence type="ECO:0000256" key="6">
    <source>
        <dbReference type="ARBA" id="ARBA00022692"/>
    </source>
</evidence>
<keyword evidence="3" id="KW-0813">Transport</keyword>
<organism evidence="12 13">
    <name type="scientific">Vibrio nigripulchritudo SOn1</name>
    <dbReference type="NCBI Taxonomy" id="1238450"/>
    <lineage>
        <taxon>Bacteria</taxon>
        <taxon>Pseudomonadati</taxon>
        <taxon>Pseudomonadota</taxon>
        <taxon>Gammaproteobacteria</taxon>
        <taxon>Vibrionales</taxon>
        <taxon>Vibrionaceae</taxon>
        <taxon>Vibrio</taxon>
    </lineage>
</organism>
<dbReference type="NCBIfam" id="TIGR01713">
    <property type="entry name" value="typeII_sec_gspC"/>
    <property type="match status" value="1"/>
</dbReference>
<sequence length="312" mass="34060">MSSSLVQKYQLDQKFSAFLALAVKQQGKLSAWVTLLLIAISAWILGQLSWQLIPQDSEVARWSPNAVITQPGQGSSNANSGDAVASLLDAHLFGRYSDKPAAKPKPKPVVKDAPKTRLSLVLVGVVASSVEESSLAVIANRGQQQTYGIGEQIEGTRASLKNVLVDRVIIDNQGQDETLMLEGVEYSKLAQESQPLAPPPSDSNVGDLPDVNEIEQIRREISQNPQQIMQYIRLSQVRRDGNIVGYRVGPGSQRELFDAVGLKDGDIATQLNGADLSDPSAMGKVWQTISDMTELNLTVERDGQRHEIFIEF</sequence>
<evidence type="ECO:0000256" key="8">
    <source>
        <dbReference type="ARBA" id="ARBA00022989"/>
    </source>
</evidence>
<evidence type="ECO:0000256" key="7">
    <source>
        <dbReference type="ARBA" id="ARBA00022927"/>
    </source>
</evidence>
<keyword evidence="6 10" id="KW-0812">Transmembrane</keyword>
<evidence type="ECO:0000256" key="9">
    <source>
        <dbReference type="ARBA" id="ARBA00023136"/>
    </source>
</evidence>
<protein>
    <submittedName>
        <fullName evidence="12">General secretion pathway protein C</fullName>
    </submittedName>
</protein>
<reference evidence="12 13" key="1">
    <citation type="journal article" date="2013" name="ISME J.">
        <title>Comparative genomics of pathogenic lineages of Vibrio nigripulchritudo identifies virulence-associated traits.</title>
        <authorList>
            <person name="Goudenege D."/>
            <person name="Labreuche Y."/>
            <person name="Krin E."/>
            <person name="Ansquer D."/>
            <person name="Mangenot S."/>
            <person name="Calteau A."/>
            <person name="Medigue C."/>
            <person name="Mazel D."/>
            <person name="Polz M.F."/>
            <person name="Le Roux F."/>
        </authorList>
    </citation>
    <scope>NUCLEOTIDE SEQUENCE [LARGE SCALE GENOMIC DNA]</scope>
    <source>
        <strain evidence="12 13">SOn1</strain>
    </source>
</reference>
<comment type="caution">
    <text evidence="12">The sequence shown here is derived from an EMBL/GenBank/DDBJ whole genome shotgun (WGS) entry which is preliminary data.</text>
</comment>
<dbReference type="Proteomes" id="UP000018211">
    <property type="component" value="Unassembled WGS sequence"/>
</dbReference>
<evidence type="ECO:0000256" key="3">
    <source>
        <dbReference type="ARBA" id="ARBA00022448"/>
    </source>
</evidence>
<dbReference type="Pfam" id="PF11356">
    <property type="entry name" value="T2SSC"/>
    <property type="match status" value="1"/>
</dbReference>
<dbReference type="AlphaFoldDB" id="A0AAV2VQT9"/>